<evidence type="ECO:0000256" key="9">
    <source>
        <dbReference type="SAM" id="Phobius"/>
    </source>
</evidence>
<dbReference type="Pfam" id="PF07730">
    <property type="entry name" value="HisKA_3"/>
    <property type="match status" value="1"/>
</dbReference>
<evidence type="ECO:0000256" key="6">
    <source>
        <dbReference type="ARBA" id="ARBA00022777"/>
    </source>
</evidence>
<feature type="transmembrane region" description="Helical" evidence="9">
    <location>
        <begin position="132"/>
        <end position="155"/>
    </location>
</feature>
<evidence type="ECO:0000256" key="8">
    <source>
        <dbReference type="ARBA" id="ARBA00023012"/>
    </source>
</evidence>
<dbReference type="Gene3D" id="1.20.5.1930">
    <property type="match status" value="1"/>
</dbReference>
<evidence type="ECO:0000256" key="2">
    <source>
        <dbReference type="ARBA" id="ARBA00012438"/>
    </source>
</evidence>
<feature type="domain" description="Histidine kinase/HSP90-like ATPase" evidence="10">
    <location>
        <begin position="296"/>
        <end position="390"/>
    </location>
</feature>
<keyword evidence="6 11" id="KW-0418">Kinase</keyword>
<keyword evidence="9" id="KW-0472">Membrane</keyword>
<accession>A0A4V2RYA0</accession>
<keyword evidence="12" id="KW-1185">Reference proteome</keyword>
<dbReference type="Gene3D" id="3.30.565.10">
    <property type="entry name" value="Histidine kinase-like ATPase, C-terminal domain"/>
    <property type="match status" value="1"/>
</dbReference>
<dbReference type="PANTHER" id="PTHR24421">
    <property type="entry name" value="NITRATE/NITRITE SENSOR PROTEIN NARX-RELATED"/>
    <property type="match status" value="1"/>
</dbReference>
<reference evidence="11 12" key="1">
    <citation type="journal article" date="2015" name="Stand. Genomic Sci.">
        <title>Genomic Encyclopedia of Bacterial and Archaeal Type Strains, Phase III: the genomes of soil and plant-associated and newly described type strains.</title>
        <authorList>
            <person name="Whitman W.B."/>
            <person name="Woyke T."/>
            <person name="Klenk H.P."/>
            <person name="Zhou Y."/>
            <person name="Lilburn T.G."/>
            <person name="Beck B.J."/>
            <person name="De Vos P."/>
            <person name="Vandamme P."/>
            <person name="Eisen J.A."/>
            <person name="Garrity G."/>
            <person name="Hugenholtz P."/>
            <person name="Kyrpides N.C."/>
        </authorList>
    </citation>
    <scope>NUCLEOTIDE SEQUENCE [LARGE SCALE GENOMIC DNA]</scope>
    <source>
        <strain evidence="11 12">VKM Ac-2572</strain>
    </source>
</reference>
<comment type="catalytic activity">
    <reaction evidence="1">
        <text>ATP + protein L-histidine = ADP + protein N-phospho-L-histidine.</text>
        <dbReference type="EC" id="2.7.13.3"/>
    </reaction>
</comment>
<dbReference type="GO" id="GO:0000155">
    <property type="term" value="F:phosphorelay sensor kinase activity"/>
    <property type="evidence" value="ECO:0007669"/>
    <property type="project" value="InterPro"/>
</dbReference>
<proteinExistence type="predicted"/>
<keyword evidence="9" id="KW-0812">Transmembrane</keyword>
<evidence type="ECO:0000313" key="12">
    <source>
        <dbReference type="Proteomes" id="UP000294508"/>
    </source>
</evidence>
<dbReference type="Pfam" id="PF02518">
    <property type="entry name" value="HATPase_c"/>
    <property type="match status" value="1"/>
</dbReference>
<dbReference type="AlphaFoldDB" id="A0A4V2RYA0"/>
<dbReference type="InterPro" id="IPR011712">
    <property type="entry name" value="Sig_transdc_His_kin_sub3_dim/P"/>
</dbReference>
<dbReference type="InterPro" id="IPR050482">
    <property type="entry name" value="Sensor_HK_TwoCompSys"/>
</dbReference>
<dbReference type="PANTHER" id="PTHR24421:SF10">
    <property type="entry name" value="NITRATE_NITRITE SENSOR PROTEIN NARQ"/>
    <property type="match status" value="1"/>
</dbReference>
<keyword evidence="5" id="KW-0547">Nucleotide-binding</keyword>
<evidence type="ECO:0000313" key="11">
    <source>
        <dbReference type="EMBL" id="TCO18515.1"/>
    </source>
</evidence>
<dbReference type="CDD" id="cd16917">
    <property type="entry name" value="HATPase_UhpB-NarQ-NarX-like"/>
    <property type="match status" value="1"/>
</dbReference>
<evidence type="ECO:0000256" key="4">
    <source>
        <dbReference type="ARBA" id="ARBA00022679"/>
    </source>
</evidence>
<dbReference type="GO" id="GO:0005524">
    <property type="term" value="F:ATP binding"/>
    <property type="evidence" value="ECO:0007669"/>
    <property type="project" value="UniProtKB-KW"/>
</dbReference>
<organism evidence="11 12">
    <name type="scientific">Kribbella steppae</name>
    <dbReference type="NCBI Taxonomy" id="2512223"/>
    <lineage>
        <taxon>Bacteria</taxon>
        <taxon>Bacillati</taxon>
        <taxon>Actinomycetota</taxon>
        <taxon>Actinomycetes</taxon>
        <taxon>Propionibacteriales</taxon>
        <taxon>Kribbellaceae</taxon>
        <taxon>Kribbella</taxon>
    </lineage>
</organism>
<dbReference type="Proteomes" id="UP000294508">
    <property type="component" value="Unassembled WGS sequence"/>
</dbReference>
<dbReference type="SMART" id="SM00387">
    <property type="entry name" value="HATPase_c"/>
    <property type="match status" value="1"/>
</dbReference>
<keyword evidence="4" id="KW-0808">Transferase</keyword>
<gene>
    <name evidence="11" type="ORF">EV652_11559</name>
</gene>
<dbReference type="EC" id="2.7.13.3" evidence="2"/>
<evidence type="ECO:0000256" key="3">
    <source>
        <dbReference type="ARBA" id="ARBA00022553"/>
    </source>
</evidence>
<dbReference type="SUPFAM" id="SSF55874">
    <property type="entry name" value="ATPase domain of HSP90 chaperone/DNA topoisomerase II/histidine kinase"/>
    <property type="match status" value="1"/>
</dbReference>
<feature type="transmembrane region" description="Helical" evidence="9">
    <location>
        <begin position="109"/>
        <end position="126"/>
    </location>
</feature>
<dbReference type="GO" id="GO:0016020">
    <property type="term" value="C:membrane"/>
    <property type="evidence" value="ECO:0007669"/>
    <property type="project" value="InterPro"/>
</dbReference>
<name>A0A4V2RYA0_9ACTN</name>
<keyword evidence="8" id="KW-0902">Two-component regulatory system</keyword>
<feature type="transmembrane region" description="Helical" evidence="9">
    <location>
        <begin position="50"/>
        <end position="67"/>
    </location>
</feature>
<feature type="transmembrane region" description="Helical" evidence="9">
    <location>
        <begin position="73"/>
        <end position="97"/>
    </location>
</feature>
<evidence type="ECO:0000256" key="1">
    <source>
        <dbReference type="ARBA" id="ARBA00000085"/>
    </source>
</evidence>
<sequence length="390" mass="42001">MGKVDAIQAAPPPPLSRWQSTWRYLFAIITGAGFWTATFYNAYSWNLQPYLVLDLLLGAVSVVLMRWRRRYPLAIALLVSAIGGVSSAASGAVIVTAVSLATRRKWREIVPLAVMGVVASVVYFETQPGQAALAVSVLFTVVFVSAIIAIGMYIGARRDLLATLRERADRAEREQGLRVQQAQVTERARIAREMHDALAHRLSLVALHAGALEYCRGLSDAEVANAAAITRQSAHSALDDLHQILGVLRTLETDAPPERPQPTLVDLPSLVQEAVRAGTRVQLHNQIDNLSGAPDAIGRSAYRMIQESLTNARKHAPNTAVDVTLSGRPGGQLVLEVRNPLRVGSGTSATPGSGLGLLGLTERAELIGGRLEHTTSGGDFVVRAWLPWPA</sequence>
<dbReference type="InterPro" id="IPR036890">
    <property type="entry name" value="HATPase_C_sf"/>
</dbReference>
<keyword evidence="3" id="KW-0597">Phosphoprotein</keyword>
<protein>
    <recommendedName>
        <fullName evidence="2">histidine kinase</fullName>
        <ecNumber evidence="2">2.7.13.3</ecNumber>
    </recommendedName>
</protein>
<evidence type="ECO:0000259" key="10">
    <source>
        <dbReference type="SMART" id="SM00387"/>
    </source>
</evidence>
<feature type="transmembrane region" description="Helical" evidence="9">
    <location>
        <begin position="22"/>
        <end position="43"/>
    </location>
</feature>
<dbReference type="InterPro" id="IPR003594">
    <property type="entry name" value="HATPase_dom"/>
</dbReference>
<keyword evidence="7" id="KW-0067">ATP-binding</keyword>
<evidence type="ECO:0000256" key="5">
    <source>
        <dbReference type="ARBA" id="ARBA00022741"/>
    </source>
</evidence>
<keyword evidence="9" id="KW-1133">Transmembrane helix</keyword>
<comment type="caution">
    <text evidence="11">The sequence shown here is derived from an EMBL/GenBank/DDBJ whole genome shotgun (WGS) entry which is preliminary data.</text>
</comment>
<dbReference type="EMBL" id="SLWN01000015">
    <property type="protein sequence ID" value="TCO18515.1"/>
    <property type="molecule type" value="Genomic_DNA"/>
</dbReference>
<evidence type="ECO:0000256" key="7">
    <source>
        <dbReference type="ARBA" id="ARBA00022840"/>
    </source>
</evidence>
<dbReference type="GO" id="GO:0046983">
    <property type="term" value="F:protein dimerization activity"/>
    <property type="evidence" value="ECO:0007669"/>
    <property type="project" value="InterPro"/>
</dbReference>